<name>A0A2A6D1E5_PRIPA</name>
<evidence type="ECO:0000313" key="2">
    <source>
        <dbReference type="Proteomes" id="UP000005239"/>
    </source>
</evidence>
<reference evidence="1" key="2">
    <citation type="submission" date="2022-06" db="UniProtKB">
        <authorList>
            <consortium name="EnsemblMetazoa"/>
        </authorList>
    </citation>
    <scope>IDENTIFICATION</scope>
    <source>
        <strain evidence="1">PS312</strain>
    </source>
</reference>
<accession>A0A2A6D1E5</accession>
<dbReference type="Proteomes" id="UP000005239">
    <property type="component" value="Unassembled WGS sequence"/>
</dbReference>
<reference evidence="2" key="1">
    <citation type="journal article" date="2008" name="Nat. Genet.">
        <title>The Pristionchus pacificus genome provides a unique perspective on nematode lifestyle and parasitism.</title>
        <authorList>
            <person name="Dieterich C."/>
            <person name="Clifton S.W."/>
            <person name="Schuster L.N."/>
            <person name="Chinwalla A."/>
            <person name="Delehaunty K."/>
            <person name="Dinkelacker I."/>
            <person name="Fulton L."/>
            <person name="Fulton R."/>
            <person name="Godfrey J."/>
            <person name="Minx P."/>
            <person name="Mitreva M."/>
            <person name="Roeseler W."/>
            <person name="Tian H."/>
            <person name="Witte H."/>
            <person name="Yang S.P."/>
            <person name="Wilson R.K."/>
            <person name="Sommer R.J."/>
        </authorList>
    </citation>
    <scope>NUCLEOTIDE SEQUENCE [LARGE SCALE GENOMIC DNA]</scope>
    <source>
        <strain evidence="2">PS312</strain>
    </source>
</reference>
<protein>
    <submittedName>
        <fullName evidence="1">Uncharacterized protein</fullName>
    </submittedName>
</protein>
<dbReference type="AlphaFoldDB" id="A0A2A6D1E5"/>
<sequence>MVTTSRNLQTYDSKLIEKIVDQIFPCIPEAAFVKSVHSKNQSKLRPWRHRDGETVKRTEIYSEAVVFIRRCFLAKSQYYIDRAELLKNNLLTDGFDSHWNISILPNKSDTYQTQESDKCDWEDIFIDNNAFPEFNDNYSFSQYLDPNLLGTTDANYIVIDNKEDSMDCEEVRLTDQSPQNSIPSPSFRIISIYDRRNKTSATEREIEESSFRMVIDTVLKIAAGCLAGAAFVGCIIIMSPATWKEHPHPCRIQCLELKSAMLYTLLAMLLTALCVTGTDKLMASSAVLDTNQTELKTAGTSHEGAATKTFSSDLQAKYCSSCIGTEANAAYEAVQRRTFEMMQQHSGPVQYDSFIGCPIDLFNDRNGPPQIDPNNPPPPTTIAQAIQRKISQMVEGTKNGAAPN</sequence>
<organism evidence="1 2">
    <name type="scientific">Pristionchus pacificus</name>
    <name type="common">Parasitic nematode worm</name>
    <dbReference type="NCBI Taxonomy" id="54126"/>
    <lineage>
        <taxon>Eukaryota</taxon>
        <taxon>Metazoa</taxon>
        <taxon>Ecdysozoa</taxon>
        <taxon>Nematoda</taxon>
        <taxon>Chromadorea</taxon>
        <taxon>Rhabditida</taxon>
        <taxon>Rhabditina</taxon>
        <taxon>Diplogasteromorpha</taxon>
        <taxon>Diplogasteroidea</taxon>
        <taxon>Neodiplogasteridae</taxon>
        <taxon>Pristionchus</taxon>
    </lineage>
</organism>
<proteinExistence type="predicted"/>
<evidence type="ECO:0000313" key="1">
    <source>
        <dbReference type="EnsemblMetazoa" id="PPA42330.1"/>
    </source>
</evidence>
<accession>A0A8R1UZW5</accession>
<gene>
    <name evidence="1" type="primary">WBGene00280699</name>
</gene>
<keyword evidence="2" id="KW-1185">Reference proteome</keyword>
<dbReference type="EnsemblMetazoa" id="PPA42330.1">
    <property type="protein sequence ID" value="PPA42330.1"/>
    <property type="gene ID" value="WBGene00280699"/>
</dbReference>